<dbReference type="GO" id="GO:0006422">
    <property type="term" value="P:aspartyl-tRNA aminoacylation"/>
    <property type="evidence" value="ECO:0007669"/>
    <property type="project" value="InterPro"/>
</dbReference>
<dbReference type="GeneID" id="9463687"/>
<dbReference type="InterPro" id="IPR004523">
    <property type="entry name" value="Asp-tRNA_synthase_2"/>
</dbReference>
<evidence type="ECO:0000256" key="2">
    <source>
        <dbReference type="ARBA" id="ARBA00022598"/>
    </source>
</evidence>
<dbReference type="GO" id="GO:0017101">
    <property type="term" value="C:aminoacyl-tRNA synthetase multienzyme complex"/>
    <property type="evidence" value="ECO:0007669"/>
    <property type="project" value="TreeGrafter"/>
</dbReference>
<dbReference type="RefSeq" id="XP_002904853.1">
    <property type="nucleotide sequence ID" value="XM_002904807.1"/>
</dbReference>
<evidence type="ECO:0000313" key="6">
    <source>
        <dbReference type="EMBL" id="EEY53235.1"/>
    </source>
</evidence>
<reference evidence="7" key="1">
    <citation type="journal article" date="2009" name="Nature">
        <title>Genome sequence and analysis of the Irish potato famine pathogen Phytophthora infestans.</title>
        <authorList>
            <consortium name="The Broad Institute Genome Sequencing Platform"/>
            <person name="Haas B.J."/>
            <person name="Kamoun S."/>
            <person name="Zody M.C."/>
            <person name="Jiang R.H."/>
            <person name="Handsaker R.E."/>
            <person name="Cano L.M."/>
            <person name="Grabherr M."/>
            <person name="Kodira C.D."/>
            <person name="Raffaele S."/>
            <person name="Torto-Alalibo T."/>
            <person name="Bozkurt T.O."/>
            <person name="Ah-Fong A.M."/>
            <person name="Alvarado L."/>
            <person name="Anderson V.L."/>
            <person name="Armstrong M.R."/>
            <person name="Avrova A."/>
            <person name="Baxter L."/>
            <person name="Beynon J."/>
            <person name="Boevink P.C."/>
            <person name="Bollmann S.R."/>
            <person name="Bos J.I."/>
            <person name="Bulone V."/>
            <person name="Cai G."/>
            <person name="Cakir C."/>
            <person name="Carrington J.C."/>
            <person name="Chawner M."/>
            <person name="Conti L."/>
            <person name="Costanzo S."/>
            <person name="Ewan R."/>
            <person name="Fahlgren N."/>
            <person name="Fischbach M.A."/>
            <person name="Fugelstad J."/>
            <person name="Gilroy E.M."/>
            <person name="Gnerre S."/>
            <person name="Green P.J."/>
            <person name="Grenville-Briggs L.J."/>
            <person name="Griffith J."/>
            <person name="Grunwald N.J."/>
            <person name="Horn K."/>
            <person name="Horner N.R."/>
            <person name="Hu C.H."/>
            <person name="Huitema E."/>
            <person name="Jeong D.H."/>
            <person name="Jones A.M."/>
            <person name="Jones J.D."/>
            <person name="Jones R.W."/>
            <person name="Karlsson E.K."/>
            <person name="Kunjeti S.G."/>
            <person name="Lamour K."/>
            <person name="Liu Z."/>
            <person name="Ma L."/>
            <person name="Maclean D."/>
            <person name="Chibucos M.C."/>
            <person name="McDonald H."/>
            <person name="McWalters J."/>
            <person name="Meijer H.J."/>
            <person name="Morgan W."/>
            <person name="Morris P.F."/>
            <person name="Munro C.A."/>
            <person name="O'Neill K."/>
            <person name="Ospina-Giraldo M."/>
            <person name="Pinzon A."/>
            <person name="Pritchard L."/>
            <person name="Ramsahoye B."/>
            <person name="Ren Q."/>
            <person name="Restrepo S."/>
            <person name="Roy S."/>
            <person name="Sadanandom A."/>
            <person name="Savidor A."/>
            <person name="Schornack S."/>
            <person name="Schwartz D.C."/>
            <person name="Schumann U.D."/>
            <person name="Schwessinger B."/>
            <person name="Seyer L."/>
            <person name="Sharpe T."/>
            <person name="Silvar C."/>
            <person name="Song J."/>
            <person name="Studholme D.J."/>
            <person name="Sykes S."/>
            <person name="Thines M."/>
            <person name="van de Vondervoort P.J."/>
            <person name="Phuntumart V."/>
            <person name="Wawra S."/>
            <person name="Weide R."/>
            <person name="Win J."/>
            <person name="Young C."/>
            <person name="Zhou S."/>
            <person name="Fry W."/>
            <person name="Meyers B.C."/>
            <person name="van West P."/>
            <person name="Ristaino J."/>
            <person name="Govers F."/>
            <person name="Birch P.R."/>
            <person name="Whisson S.C."/>
            <person name="Judelson H.S."/>
            <person name="Nusbaum C."/>
        </authorList>
    </citation>
    <scope>NUCLEOTIDE SEQUENCE [LARGE SCALE GENOMIC DNA]</scope>
    <source>
        <strain evidence="7">T30-4</strain>
    </source>
</reference>
<dbReference type="GO" id="GO:0005524">
    <property type="term" value="F:ATP binding"/>
    <property type="evidence" value="ECO:0007669"/>
    <property type="project" value="InterPro"/>
</dbReference>
<dbReference type="GO" id="GO:0004815">
    <property type="term" value="F:aspartate-tRNA ligase activity"/>
    <property type="evidence" value="ECO:0007669"/>
    <property type="project" value="InterPro"/>
</dbReference>
<evidence type="ECO:0000256" key="1">
    <source>
        <dbReference type="ARBA" id="ARBA00022490"/>
    </source>
</evidence>
<dbReference type="VEuPathDB" id="FungiDB:PITG_06873"/>
<keyword evidence="4" id="KW-0067">ATP-binding</keyword>
<dbReference type="Proteomes" id="UP000006643">
    <property type="component" value="Unassembled WGS sequence"/>
</dbReference>
<evidence type="ECO:0000256" key="3">
    <source>
        <dbReference type="ARBA" id="ARBA00022741"/>
    </source>
</evidence>
<gene>
    <name evidence="6" type="ORF">PITG_06873</name>
</gene>
<dbReference type="PANTHER" id="PTHR43450">
    <property type="entry name" value="ASPARTYL-TRNA SYNTHETASE"/>
    <property type="match status" value="1"/>
</dbReference>
<keyword evidence="3" id="KW-0547">Nucleotide-binding</keyword>
<dbReference type="SUPFAM" id="SSF55681">
    <property type="entry name" value="Class II aaRS and biotin synthetases"/>
    <property type="match status" value="1"/>
</dbReference>
<sequence>MIKLAAGVSKKSVVDVYVTLSVPDSPVLSTAQKNVELNVEKRCPPRRLRQGNGSSYVNVGLEDRLNSRPLDLHTPANQCIKRIQAAVGQLFRAFLIQRDFVETHTPKLDVILAQSPQKYKQMACAAAGLERVFEIGPVFCAENSSTHRHMCEFVGLDLEMTIKEHYHEVLEVFSDLYIYIFDGLKERYANELATINNQYPFEPLKYIKPSLIINF</sequence>
<organism evidence="6 7">
    <name type="scientific">Phytophthora infestans (strain T30-4)</name>
    <name type="common">Potato late blight agent</name>
    <dbReference type="NCBI Taxonomy" id="403677"/>
    <lineage>
        <taxon>Eukaryota</taxon>
        <taxon>Sar</taxon>
        <taxon>Stramenopiles</taxon>
        <taxon>Oomycota</taxon>
        <taxon>Peronosporomycetes</taxon>
        <taxon>Peronosporales</taxon>
        <taxon>Peronosporaceae</taxon>
        <taxon>Phytophthora</taxon>
    </lineage>
</organism>
<feature type="domain" description="Aminoacyl-tRNA synthetase class II (D/K/N)" evidence="5">
    <location>
        <begin position="111"/>
        <end position="206"/>
    </location>
</feature>
<keyword evidence="2" id="KW-0436">Ligase</keyword>
<dbReference type="Gene3D" id="3.30.930.10">
    <property type="entry name" value="Bira Bifunctional Protein, Domain 2"/>
    <property type="match status" value="1"/>
</dbReference>
<dbReference type="Pfam" id="PF00152">
    <property type="entry name" value="tRNA-synt_2"/>
    <property type="match status" value="1"/>
</dbReference>
<evidence type="ECO:0000313" key="7">
    <source>
        <dbReference type="Proteomes" id="UP000006643"/>
    </source>
</evidence>
<dbReference type="InterPro" id="IPR045864">
    <property type="entry name" value="aa-tRNA-synth_II/BPL/LPL"/>
</dbReference>
<dbReference type="GO" id="GO:0005829">
    <property type="term" value="C:cytosol"/>
    <property type="evidence" value="ECO:0007669"/>
    <property type="project" value="TreeGrafter"/>
</dbReference>
<dbReference type="eggNOG" id="KOG0556">
    <property type="taxonomic scope" value="Eukaryota"/>
</dbReference>
<dbReference type="HOGENOM" id="CLU_111802_0_0_1"/>
<name>D0N6N6_PHYIT</name>
<accession>D0N6N6</accession>
<evidence type="ECO:0000256" key="4">
    <source>
        <dbReference type="ARBA" id="ARBA00022840"/>
    </source>
</evidence>
<dbReference type="KEGG" id="pif:PITG_06873"/>
<keyword evidence="1" id="KW-0963">Cytoplasm</keyword>
<dbReference type="EMBL" id="DS028127">
    <property type="protein sequence ID" value="EEY53235.1"/>
    <property type="molecule type" value="Genomic_DNA"/>
</dbReference>
<proteinExistence type="predicted"/>
<dbReference type="STRING" id="403677.D0N6N6"/>
<dbReference type="InParanoid" id="D0N6N6"/>
<keyword evidence="7" id="KW-1185">Reference proteome</keyword>
<dbReference type="OrthoDB" id="372395at2759"/>
<evidence type="ECO:0000259" key="5">
    <source>
        <dbReference type="Pfam" id="PF00152"/>
    </source>
</evidence>
<dbReference type="GO" id="GO:0003723">
    <property type="term" value="F:RNA binding"/>
    <property type="evidence" value="ECO:0007669"/>
    <property type="project" value="TreeGrafter"/>
</dbReference>
<protein>
    <submittedName>
        <fullName evidence="6">Aspartyl-tRNA synthetase, putative</fullName>
    </submittedName>
</protein>
<dbReference type="AlphaFoldDB" id="D0N6N6"/>
<dbReference type="InterPro" id="IPR004364">
    <property type="entry name" value="Aa-tRNA-synt_II"/>
</dbReference>
<dbReference type="PANTHER" id="PTHR43450:SF1">
    <property type="entry name" value="ASPARTATE--TRNA LIGASE, CYTOPLASMIC"/>
    <property type="match status" value="1"/>
</dbReference>